<dbReference type="AlphaFoldDB" id="A0A8S1N5Z0"/>
<name>A0A8S1N5Z0_PARPR</name>
<organism evidence="1 2">
    <name type="scientific">Paramecium primaurelia</name>
    <dbReference type="NCBI Taxonomy" id="5886"/>
    <lineage>
        <taxon>Eukaryota</taxon>
        <taxon>Sar</taxon>
        <taxon>Alveolata</taxon>
        <taxon>Ciliophora</taxon>
        <taxon>Intramacronucleata</taxon>
        <taxon>Oligohymenophorea</taxon>
        <taxon>Peniculida</taxon>
        <taxon>Parameciidae</taxon>
        <taxon>Paramecium</taxon>
    </lineage>
</organism>
<evidence type="ECO:0000313" key="1">
    <source>
        <dbReference type="EMBL" id="CAD8085186.1"/>
    </source>
</evidence>
<accession>A0A8S1N5Z0</accession>
<protein>
    <submittedName>
        <fullName evidence="1">Uncharacterized protein</fullName>
    </submittedName>
</protein>
<keyword evidence="2" id="KW-1185">Reference proteome</keyword>
<comment type="caution">
    <text evidence="1">The sequence shown here is derived from an EMBL/GenBank/DDBJ whole genome shotgun (WGS) entry which is preliminary data.</text>
</comment>
<dbReference type="PANTHER" id="PTHR33706">
    <property type="entry name" value="MORN VARIANT REPEAT PROTEIN"/>
    <property type="match status" value="1"/>
</dbReference>
<reference evidence="1" key="1">
    <citation type="submission" date="2021-01" db="EMBL/GenBank/DDBJ databases">
        <authorList>
            <consortium name="Genoscope - CEA"/>
            <person name="William W."/>
        </authorList>
    </citation>
    <scope>NUCLEOTIDE SEQUENCE</scope>
</reference>
<evidence type="ECO:0000313" key="2">
    <source>
        <dbReference type="Proteomes" id="UP000688137"/>
    </source>
</evidence>
<dbReference type="PANTHER" id="PTHR33706:SF1">
    <property type="entry name" value="TPR REPEAT PROTEIN"/>
    <property type="match status" value="1"/>
</dbReference>
<sequence length="767" mass="89525">MGNIFSNSCIDCSRRNQHDQRIDQTFEGILEQECIHWDTIQKRFLRTKFFVTRPKNNKIYYISDSGSIMRIEQISDQQLQQFEIFTNIEQIKYLKWVGQYGNNQLKNGQWKAFWQGEALIGIGGAYSEDGKKQGQWNQPFQNFSKQFQVCENGKYLNDQKIQLWKYTLGHEEIGGGLYDNQLKQGQWIELVNNFSDHSQITLQGEYNNGNKVGRWGFYHRKKIYQHFEIIGGGSYDDQEGRDSFKIGKWQEPSDGFHNDNQVMYEGEYQNGIKVGKWKIYMICKDGQSITIGDEQYGNQQEAENLLGIKQGKQCELMDLLQNSSQITYFGEYRKGIKVGRWEIYWNQNNDKSFKLIGGGLYQDKLEGQFQNELKQGRWVELSEEFRDSSQITWKGDYQNNNKVGRWNIRFYWKNIGGGLYDVVDVGLTTKVGKWIEISDRFDRENQIIYKGTYKYGKKVGRWHIQIRNIQSKKGNEEIGGGCYDEEGQALKIGKWIDVDDGFSQQKSITYHGEYKNGKKVRRWDTYQTSGEQIGGGCYDEKGDGIKIGKWIDLDDAFDCENKVTYHGEYYNGKKVGKWNTYWTREQRGGGSYDEQGDGIKNGKWIDLSDKYQMITKVIFAGEYKNGKKVGMWMTLLWNDMVKYYQQIGGGCYDGQGHGTKNGKWIELDENNNKQKSILYYGEYKQGKKIGRWDIMKKRRGQPSKYIGGGSYDEKGNGVKIGEWIDLDEYGKESRQITLHGKYQNGEKVGIWKVFLKHQQIAKIQYLI</sequence>
<dbReference type="Proteomes" id="UP000688137">
    <property type="component" value="Unassembled WGS sequence"/>
</dbReference>
<proteinExistence type="predicted"/>
<dbReference type="EMBL" id="CAJJDM010000077">
    <property type="protein sequence ID" value="CAD8085186.1"/>
    <property type="molecule type" value="Genomic_DNA"/>
</dbReference>
<gene>
    <name evidence="1" type="ORF">PPRIM_AZ9-3.1.T0740008</name>
</gene>